<comment type="caution">
    <text evidence="1">The sequence shown here is derived from an EMBL/GenBank/DDBJ whole genome shotgun (WGS) entry which is preliminary data.</text>
</comment>
<dbReference type="Gene3D" id="3.40.50.1110">
    <property type="entry name" value="SGNH hydrolase"/>
    <property type="match status" value="1"/>
</dbReference>
<dbReference type="Proteomes" id="UP000823521">
    <property type="component" value="Unassembled WGS sequence"/>
</dbReference>
<keyword evidence="2" id="KW-1185">Reference proteome</keyword>
<dbReference type="SUPFAM" id="SSF52266">
    <property type="entry name" value="SGNH hydrolase"/>
    <property type="match status" value="1"/>
</dbReference>
<dbReference type="InterPro" id="IPR036514">
    <property type="entry name" value="SGNH_hydro_sf"/>
</dbReference>
<organism evidence="1 2">
    <name type="scientific">Micromonospora echinofusca</name>
    <dbReference type="NCBI Taxonomy" id="47858"/>
    <lineage>
        <taxon>Bacteria</taxon>
        <taxon>Bacillati</taxon>
        <taxon>Actinomycetota</taxon>
        <taxon>Actinomycetes</taxon>
        <taxon>Micromonosporales</taxon>
        <taxon>Micromonosporaceae</taxon>
        <taxon>Micromonospora</taxon>
    </lineage>
</organism>
<gene>
    <name evidence="1" type="ORF">GSF22_24130</name>
</gene>
<name>A0ABS3VX31_MICEH</name>
<evidence type="ECO:0008006" key="3">
    <source>
        <dbReference type="Google" id="ProtNLM"/>
    </source>
</evidence>
<dbReference type="EMBL" id="WVUH01000258">
    <property type="protein sequence ID" value="MBO4209063.1"/>
    <property type="molecule type" value="Genomic_DNA"/>
</dbReference>
<accession>A0ABS3VX31</accession>
<protein>
    <recommendedName>
        <fullName evidence="3">GDSL-like Lipase/Acylhydrolase family protein</fullName>
    </recommendedName>
</protein>
<dbReference type="RefSeq" id="WP_208816039.1">
    <property type="nucleotide sequence ID" value="NZ_WVUH01000258.1"/>
</dbReference>
<evidence type="ECO:0000313" key="1">
    <source>
        <dbReference type="EMBL" id="MBO4209063.1"/>
    </source>
</evidence>
<evidence type="ECO:0000313" key="2">
    <source>
        <dbReference type="Proteomes" id="UP000823521"/>
    </source>
</evidence>
<sequence length="339" mass="37106">MSFRDLEKSHRDRRYQLVPQFAEYDANELYLRPYLTFLHRPGIDNPVFHTDAVGFRLSDSPAGTVDTARWRELGGGGLVLGGSFVFGVGASSDATTLPSQLAHLSGVPQLNLGIYAGNSLQELIAAVPFLGQASTVVVASGINNVFASLQSLGHNELYGPLFFEGAVATLGRAPIVDLAAAVDTAGPVGLDDRAAHAAGQVLPSAVDHDDLTARMAAARDRQLRDLRILANAVRDDARVLFCLQPFADPVLREPTEPERELLNLHQERQGPWLTARNHVAATWDGYARQLAEGCARLGVDFLELPARRFTGWSFYDRVHMTDHGYRQVAETIWEKLCAH</sequence>
<proteinExistence type="predicted"/>
<reference evidence="1 2" key="1">
    <citation type="submission" date="2019-12" db="EMBL/GenBank/DDBJ databases">
        <title>Whole genome sequencing of endophytic Actinobacterium Micromonospora sp. MPMI6T.</title>
        <authorList>
            <person name="Evv R."/>
            <person name="Podile A.R."/>
        </authorList>
    </citation>
    <scope>NUCLEOTIDE SEQUENCE [LARGE SCALE GENOMIC DNA]</scope>
    <source>
        <strain evidence="1 2">MPMI6</strain>
    </source>
</reference>